<dbReference type="InterPro" id="IPR000286">
    <property type="entry name" value="HDACs"/>
</dbReference>
<dbReference type="Gene3D" id="3.40.800.20">
    <property type="entry name" value="Histone deacetylase domain"/>
    <property type="match status" value="1"/>
</dbReference>
<dbReference type="AlphaFoldDB" id="A0A369TCA0"/>
<comment type="cofactor">
    <cofactor evidence="1">
        <name>Zn(2+)</name>
        <dbReference type="ChEBI" id="CHEBI:29105"/>
    </cofactor>
</comment>
<name>A0A369TCA0_9PROT</name>
<evidence type="ECO:0000256" key="3">
    <source>
        <dbReference type="ARBA" id="ARBA00022723"/>
    </source>
</evidence>
<dbReference type="PANTHER" id="PTHR10625:SF17">
    <property type="entry name" value="HISTONE DEACETYLASE 8"/>
    <property type="match status" value="1"/>
</dbReference>
<dbReference type="GO" id="GO:0046872">
    <property type="term" value="F:metal ion binding"/>
    <property type="evidence" value="ECO:0007669"/>
    <property type="project" value="UniProtKB-KW"/>
</dbReference>
<feature type="domain" description="Histone deacetylase" evidence="6">
    <location>
        <begin position="27"/>
        <end position="336"/>
    </location>
</feature>
<protein>
    <submittedName>
        <fullName evidence="7">Histone deacetylase family protein</fullName>
    </submittedName>
</protein>
<evidence type="ECO:0000313" key="7">
    <source>
        <dbReference type="EMBL" id="RDD62971.1"/>
    </source>
</evidence>
<keyword evidence="5" id="KW-0862">Zinc</keyword>
<dbReference type="SUPFAM" id="SSF52768">
    <property type="entry name" value="Arginase/deacetylase"/>
    <property type="match status" value="1"/>
</dbReference>
<evidence type="ECO:0000256" key="5">
    <source>
        <dbReference type="ARBA" id="ARBA00022833"/>
    </source>
</evidence>
<reference evidence="7 8" key="1">
    <citation type="submission" date="2018-07" db="EMBL/GenBank/DDBJ databases">
        <title>Venubactetium sediminum gen. nov., sp. nov., isolated from a marine solar saltern.</title>
        <authorList>
            <person name="Wang S."/>
        </authorList>
    </citation>
    <scope>NUCLEOTIDE SEQUENCE [LARGE SCALE GENOMIC DNA]</scope>
    <source>
        <strain evidence="7 8">WD2A32</strain>
    </source>
</reference>
<keyword evidence="4" id="KW-0378">Hydrolase</keyword>
<evidence type="ECO:0000313" key="8">
    <source>
        <dbReference type="Proteomes" id="UP000253941"/>
    </source>
</evidence>
<dbReference type="GO" id="GO:0004407">
    <property type="term" value="F:histone deacetylase activity"/>
    <property type="evidence" value="ECO:0007669"/>
    <property type="project" value="TreeGrafter"/>
</dbReference>
<evidence type="ECO:0000259" key="6">
    <source>
        <dbReference type="Pfam" id="PF00850"/>
    </source>
</evidence>
<sequence>MQVVYTEDHRQHHPRHFLVNGAQHESPEVPERADRLLAAARAGGHGIVGRQHFGRGPVADIHTPEYLQFLEHIVTRWRRIEGASEEVIPNIHPQGRWQTGYPASAVGQAGWHQADTACPISEGTWEAALASADVAVTGAEIVRQGARAAYTLCRPPGHHAYPDMAGGFCFLNNSAIAAQWLRRTHSRVAILDIDVHHGNGTQGVFYSRPDVLTVSLHADPVRFYPFFWGHANERGEGDGTGYNLNVPLPRGTDTAGYLQAMDRAFQRIRAFAPTALVVALGLDPHEDDPLKGLSITTEGFAEIAARIAGLKLPTLLVQEGGYLSDALGDNLKSFLSGFEAAAGS</sequence>
<evidence type="ECO:0000256" key="4">
    <source>
        <dbReference type="ARBA" id="ARBA00022801"/>
    </source>
</evidence>
<dbReference type="PANTHER" id="PTHR10625">
    <property type="entry name" value="HISTONE DEACETYLASE HDAC1-RELATED"/>
    <property type="match status" value="1"/>
</dbReference>
<dbReference type="PRINTS" id="PR01270">
    <property type="entry name" value="HDASUPER"/>
</dbReference>
<comment type="caution">
    <text evidence="7">The sequence shown here is derived from an EMBL/GenBank/DDBJ whole genome shotgun (WGS) entry which is preliminary data.</text>
</comment>
<keyword evidence="8" id="KW-1185">Reference proteome</keyword>
<proteinExistence type="inferred from homology"/>
<dbReference type="GO" id="GO:0040029">
    <property type="term" value="P:epigenetic regulation of gene expression"/>
    <property type="evidence" value="ECO:0007669"/>
    <property type="project" value="TreeGrafter"/>
</dbReference>
<dbReference type="Proteomes" id="UP000253941">
    <property type="component" value="Unassembled WGS sequence"/>
</dbReference>
<comment type="similarity">
    <text evidence="2">Belongs to the histone deacetylase family.</text>
</comment>
<dbReference type="GO" id="GO:0016787">
    <property type="term" value="F:hydrolase activity"/>
    <property type="evidence" value="ECO:0007669"/>
    <property type="project" value="UniProtKB-KW"/>
</dbReference>
<gene>
    <name evidence="7" type="ORF">DRB17_04135</name>
</gene>
<dbReference type="InterPro" id="IPR023696">
    <property type="entry name" value="Ureohydrolase_dom_sf"/>
</dbReference>
<dbReference type="EMBL" id="QPMH01000003">
    <property type="protein sequence ID" value="RDD62971.1"/>
    <property type="molecule type" value="Genomic_DNA"/>
</dbReference>
<evidence type="ECO:0000256" key="2">
    <source>
        <dbReference type="ARBA" id="ARBA00005947"/>
    </source>
</evidence>
<dbReference type="InterPro" id="IPR037138">
    <property type="entry name" value="His_deacetylse_dom_sf"/>
</dbReference>
<dbReference type="RefSeq" id="WP_114580922.1">
    <property type="nucleotide sequence ID" value="NZ_QPMH01000003.1"/>
</dbReference>
<keyword evidence="3" id="KW-0479">Metal-binding</keyword>
<organism evidence="7 8">
    <name type="scientific">Ferruginivarius sediminum</name>
    <dbReference type="NCBI Taxonomy" id="2661937"/>
    <lineage>
        <taxon>Bacteria</taxon>
        <taxon>Pseudomonadati</taxon>
        <taxon>Pseudomonadota</taxon>
        <taxon>Alphaproteobacteria</taxon>
        <taxon>Rhodospirillales</taxon>
        <taxon>Rhodospirillaceae</taxon>
        <taxon>Ferruginivarius</taxon>
    </lineage>
</organism>
<evidence type="ECO:0000256" key="1">
    <source>
        <dbReference type="ARBA" id="ARBA00001947"/>
    </source>
</evidence>
<dbReference type="CDD" id="cd10001">
    <property type="entry name" value="HDAC_classII_APAH"/>
    <property type="match status" value="1"/>
</dbReference>
<dbReference type="Pfam" id="PF00850">
    <property type="entry name" value="Hist_deacetyl"/>
    <property type="match status" value="1"/>
</dbReference>
<dbReference type="InterPro" id="IPR023801">
    <property type="entry name" value="His_deacetylse_dom"/>
</dbReference>
<accession>A0A369TCA0</accession>